<keyword evidence="2" id="KW-1185">Reference proteome</keyword>
<dbReference type="AGR" id="WB:WBGene00194861"/>
<name>H8ESD0_CAEEL</name>
<dbReference type="CTD" id="13191136"/>
<protein>
    <submittedName>
        <fullName evidence="1">MLX-interacting protein</fullName>
    </submittedName>
</protein>
<dbReference type="GeneID" id="13191136"/>
<dbReference type="InParanoid" id="H8ESD0"/>
<evidence type="ECO:0000313" key="1">
    <source>
        <dbReference type="EMBL" id="CCG28192.1"/>
    </source>
</evidence>
<sequence>MQRRKESKISQDVEMTEAFQQTAADMLNDMHMAANGDLLSSFPQDFLEDSGDGEVHEAAILSVFDDNSISPPPCPIVVDTVPDDDDSLLFPRNS</sequence>
<dbReference type="WormBase" id="H04D03.6b">
    <property type="protein sequence ID" value="CE47408"/>
    <property type="gene ID" value="WBGene00194861"/>
</dbReference>
<proteinExistence type="predicted"/>
<gene>
    <name evidence="1" type="ORF">CELE_H04D03.6</name>
    <name evidence="1 3" type="ORF">H04D03.6</name>
</gene>
<dbReference type="EMBL" id="BX284603">
    <property type="protein sequence ID" value="CCG28192.1"/>
    <property type="molecule type" value="Genomic_DNA"/>
</dbReference>
<dbReference type="OrthoDB" id="433924at2759"/>
<dbReference type="Bgee" id="WBGene00194861">
    <property type="expression patterns" value="Expressed in adult organism and 2 other cell types or tissues"/>
</dbReference>
<dbReference type="Proteomes" id="UP000001940">
    <property type="component" value="Chromosome III"/>
</dbReference>
<organism evidence="1 2">
    <name type="scientific">Caenorhabditis elegans</name>
    <dbReference type="NCBI Taxonomy" id="6239"/>
    <lineage>
        <taxon>Eukaryota</taxon>
        <taxon>Metazoa</taxon>
        <taxon>Ecdysozoa</taxon>
        <taxon>Nematoda</taxon>
        <taxon>Chromadorea</taxon>
        <taxon>Rhabditida</taxon>
        <taxon>Rhabditina</taxon>
        <taxon>Rhabditomorpha</taxon>
        <taxon>Rhabditoidea</taxon>
        <taxon>Rhabditidae</taxon>
        <taxon>Peloderinae</taxon>
        <taxon>Caenorhabditis</taxon>
    </lineage>
</organism>
<dbReference type="FunCoup" id="H8ESD0">
    <property type="interactions" value="46"/>
</dbReference>
<accession>H8ESD0</accession>
<dbReference type="RefSeq" id="NP_001255078.1">
    <property type="nucleotide sequence ID" value="NM_001268149.1"/>
</dbReference>
<dbReference type="PhylomeDB" id="H8ESD0"/>
<dbReference type="AlphaFoldDB" id="H8ESD0"/>
<evidence type="ECO:0000313" key="2">
    <source>
        <dbReference type="Proteomes" id="UP000001940"/>
    </source>
</evidence>
<evidence type="ECO:0000313" key="3">
    <source>
        <dbReference type="WormBase" id="H04D03.6b"/>
    </source>
</evidence>
<dbReference type="STRING" id="6239.H04D03.6b.1"/>
<dbReference type="PaxDb" id="6239-H04D03.6b"/>
<reference evidence="1 2" key="1">
    <citation type="journal article" date="1998" name="Science">
        <title>Genome sequence of the nematode C. elegans: a platform for investigating biology.</title>
        <authorList>
            <consortium name="The C. elegans sequencing consortium"/>
            <person name="Sulson J.E."/>
            <person name="Waterston R."/>
        </authorList>
    </citation>
    <scope>NUCLEOTIDE SEQUENCE [LARGE SCALE GENOMIC DNA]</scope>
    <source>
        <strain evidence="1 2">Bristol N2</strain>
    </source>
</reference>
<dbReference type="ExpressionAtlas" id="H8ESD0">
    <property type="expression patterns" value="baseline"/>
</dbReference>
<dbReference type="OMA" id="MEEMQMP"/>